<comment type="caution">
    <text evidence="5">The sequence shown here is derived from an EMBL/GenBank/DDBJ whole genome shotgun (WGS) entry which is preliminary data.</text>
</comment>
<dbReference type="PROSITE" id="PS50887">
    <property type="entry name" value="GGDEF"/>
    <property type="match status" value="1"/>
</dbReference>
<accession>A0A7X0DF16</accession>
<evidence type="ECO:0000259" key="1">
    <source>
        <dbReference type="PROSITE" id="PS50112"/>
    </source>
</evidence>
<evidence type="ECO:0000259" key="2">
    <source>
        <dbReference type="PROSITE" id="PS50113"/>
    </source>
</evidence>
<dbReference type="CDD" id="cd01948">
    <property type="entry name" value="EAL"/>
    <property type="match status" value="1"/>
</dbReference>
<dbReference type="InterPro" id="IPR029787">
    <property type="entry name" value="Nucleotide_cyclase"/>
</dbReference>
<dbReference type="SUPFAM" id="SSF141868">
    <property type="entry name" value="EAL domain-like"/>
    <property type="match status" value="1"/>
</dbReference>
<keyword evidence="6" id="KW-1185">Reference proteome</keyword>
<feature type="domain" description="PAC" evidence="2">
    <location>
        <begin position="237"/>
        <end position="288"/>
    </location>
</feature>
<evidence type="ECO:0000259" key="3">
    <source>
        <dbReference type="PROSITE" id="PS50883"/>
    </source>
</evidence>
<dbReference type="InterPro" id="IPR000160">
    <property type="entry name" value="GGDEF_dom"/>
</dbReference>
<dbReference type="AlphaFoldDB" id="A0A7X0DF16"/>
<dbReference type="InterPro" id="IPR052155">
    <property type="entry name" value="Biofilm_reg_signaling"/>
</dbReference>
<evidence type="ECO:0000313" key="6">
    <source>
        <dbReference type="Proteomes" id="UP000535501"/>
    </source>
</evidence>
<dbReference type="InterPro" id="IPR035919">
    <property type="entry name" value="EAL_sf"/>
</dbReference>
<dbReference type="Pfam" id="PF00563">
    <property type="entry name" value="EAL"/>
    <property type="match status" value="1"/>
</dbReference>
<dbReference type="InterPro" id="IPR000700">
    <property type="entry name" value="PAS-assoc_C"/>
</dbReference>
<dbReference type="Gene3D" id="3.30.450.20">
    <property type="entry name" value="PAS domain"/>
    <property type="match status" value="2"/>
</dbReference>
<evidence type="ECO:0000259" key="4">
    <source>
        <dbReference type="PROSITE" id="PS50887"/>
    </source>
</evidence>
<dbReference type="Gene3D" id="2.10.70.100">
    <property type="match status" value="1"/>
</dbReference>
<dbReference type="SMART" id="SM00091">
    <property type="entry name" value="PAS"/>
    <property type="match status" value="2"/>
</dbReference>
<protein>
    <submittedName>
        <fullName evidence="5">Diguanylate cyclase (GGDEF)-like protein/PAS domain S-box-containing protein</fullName>
    </submittedName>
</protein>
<name>A0A7X0DF16_9HYPH</name>
<dbReference type="Gene3D" id="3.30.70.270">
    <property type="match status" value="1"/>
</dbReference>
<dbReference type="SMART" id="SM00086">
    <property type="entry name" value="PAC"/>
    <property type="match status" value="2"/>
</dbReference>
<feature type="domain" description="PAC" evidence="2">
    <location>
        <begin position="109"/>
        <end position="162"/>
    </location>
</feature>
<sequence>MIIPAPTRTFPLEAQCTSFLRADCPAGELQRLESRWREALEASGLAVWDNDIAAEDYYCSPAWYKLRGYEPDAAVALSLEEWIQSVHPDDRELVLSSIRQQREGKLIYSQFEYRERHAAGHWVWIESRGSVVACDEMGLPSRIIGTDTDISERKADQAKLCEISRRLQLALQVSGIGVFEADLETGEVIRDERLQEIYGDTAALDPTGALLATCLLPEDRERALATVAEGTASGHPFDNEFRIRTRRGELRHIKSRSMSYIDDNGRSKLIGVNWDVTDDRVLRHELEQAKKLAERRASELESARAALHEIAFKDHLTGLSNRRALDEAMADWQVSKERYAAVLHFDLDRFKEINDAYGHRLGDMTLQHAASVLADIFGEGDLLARAGGDEFVVLAAPSRSEEDVVRLAKQAVSKLAAPVTIEGCVCQPGTSVGISFGIDEEGPSQLLLNADFALRSAKKLGRGQAVLFDECLKKQARKARSLTVNIKRGLERAEFIPFYQPQFNASDLQLCGAEVLARWRRSDGQLVAPGNFLPIAEEAALLEALDTQVTRAALADMREWLGRGIDVPRISINLSIERLRSPKLVTELVEAEVPLHRVSFELLETVSLDDVEAVADQNLAQLRQLGAQIEIDDFGTGHASIAGLLQLSPHRLKIDRSIVIPAVQNQKQRSLIRSIVEIGRYLNVQVVAEGVETQDHIQLCQELECDILQGYALARPVSKSDFEELWARQWRDQLNKGRWIRLG</sequence>
<dbReference type="InterPro" id="IPR000014">
    <property type="entry name" value="PAS"/>
</dbReference>
<dbReference type="PROSITE" id="PS50883">
    <property type="entry name" value="EAL"/>
    <property type="match status" value="1"/>
</dbReference>
<dbReference type="SMART" id="SM00267">
    <property type="entry name" value="GGDEF"/>
    <property type="match status" value="1"/>
</dbReference>
<feature type="domain" description="PAS" evidence="1">
    <location>
        <begin position="32"/>
        <end position="105"/>
    </location>
</feature>
<dbReference type="InterPro" id="IPR013655">
    <property type="entry name" value="PAS_fold_3"/>
</dbReference>
<dbReference type="CDD" id="cd01949">
    <property type="entry name" value="GGDEF"/>
    <property type="match status" value="1"/>
</dbReference>
<dbReference type="InterPro" id="IPR001633">
    <property type="entry name" value="EAL_dom"/>
</dbReference>
<dbReference type="Gene3D" id="3.20.20.450">
    <property type="entry name" value="EAL domain"/>
    <property type="match status" value="1"/>
</dbReference>
<dbReference type="Pfam" id="PF00990">
    <property type="entry name" value="GGDEF"/>
    <property type="match status" value="1"/>
</dbReference>
<dbReference type="PROSITE" id="PS50113">
    <property type="entry name" value="PAC"/>
    <property type="match status" value="2"/>
</dbReference>
<feature type="domain" description="GGDEF" evidence="4">
    <location>
        <begin position="338"/>
        <end position="470"/>
    </location>
</feature>
<organism evidence="5 6">
    <name type="scientific">Pseudorhizobium flavum</name>
    <dbReference type="NCBI Taxonomy" id="1335061"/>
    <lineage>
        <taxon>Bacteria</taxon>
        <taxon>Pseudomonadati</taxon>
        <taxon>Pseudomonadota</taxon>
        <taxon>Alphaproteobacteria</taxon>
        <taxon>Hyphomicrobiales</taxon>
        <taxon>Rhizobiaceae</taxon>
        <taxon>Rhizobium/Agrobacterium group</taxon>
        <taxon>Pseudorhizobium</taxon>
    </lineage>
</organism>
<dbReference type="SUPFAM" id="SSF55073">
    <property type="entry name" value="Nucleotide cyclase"/>
    <property type="match status" value="1"/>
</dbReference>
<evidence type="ECO:0000313" key="5">
    <source>
        <dbReference type="EMBL" id="MBB6182598.1"/>
    </source>
</evidence>
<dbReference type="EMBL" id="JACHEJ010000046">
    <property type="protein sequence ID" value="MBB6182598.1"/>
    <property type="molecule type" value="Genomic_DNA"/>
</dbReference>
<dbReference type="PANTHER" id="PTHR44757:SF2">
    <property type="entry name" value="BIOFILM ARCHITECTURE MAINTENANCE PROTEIN MBAA"/>
    <property type="match status" value="1"/>
</dbReference>
<dbReference type="PANTHER" id="PTHR44757">
    <property type="entry name" value="DIGUANYLATE CYCLASE DGCP"/>
    <property type="match status" value="1"/>
</dbReference>
<reference evidence="5 6" key="1">
    <citation type="submission" date="2020-08" db="EMBL/GenBank/DDBJ databases">
        <title>Genomic Encyclopedia of Type Strains, Phase IV (KMG-IV): sequencing the most valuable type-strain genomes for metagenomic binning, comparative biology and taxonomic classification.</title>
        <authorList>
            <person name="Goeker M."/>
        </authorList>
    </citation>
    <scope>NUCLEOTIDE SEQUENCE [LARGE SCALE GENOMIC DNA]</scope>
    <source>
        <strain evidence="5 6">DSM 102134</strain>
    </source>
</reference>
<dbReference type="PROSITE" id="PS50112">
    <property type="entry name" value="PAS"/>
    <property type="match status" value="1"/>
</dbReference>
<dbReference type="Pfam" id="PF08447">
    <property type="entry name" value="PAS_3"/>
    <property type="match status" value="2"/>
</dbReference>
<dbReference type="NCBIfam" id="TIGR00229">
    <property type="entry name" value="sensory_box"/>
    <property type="match status" value="1"/>
</dbReference>
<dbReference type="SUPFAM" id="SSF55785">
    <property type="entry name" value="PYP-like sensor domain (PAS domain)"/>
    <property type="match status" value="2"/>
</dbReference>
<dbReference type="Proteomes" id="UP000535501">
    <property type="component" value="Unassembled WGS sequence"/>
</dbReference>
<dbReference type="InterPro" id="IPR001610">
    <property type="entry name" value="PAC"/>
</dbReference>
<gene>
    <name evidence="5" type="ORF">HNQ75_004593</name>
</gene>
<dbReference type="InterPro" id="IPR043128">
    <property type="entry name" value="Rev_trsase/Diguanyl_cyclase"/>
</dbReference>
<feature type="domain" description="EAL" evidence="3">
    <location>
        <begin position="479"/>
        <end position="730"/>
    </location>
</feature>
<dbReference type="SMART" id="SM00052">
    <property type="entry name" value="EAL"/>
    <property type="match status" value="1"/>
</dbReference>
<dbReference type="RefSeq" id="WP_077546341.1">
    <property type="nucleotide sequence ID" value="NZ_JACHEJ010000046.1"/>
</dbReference>
<dbReference type="InterPro" id="IPR035965">
    <property type="entry name" value="PAS-like_dom_sf"/>
</dbReference>
<dbReference type="CDD" id="cd00130">
    <property type="entry name" value="PAS"/>
    <property type="match status" value="2"/>
</dbReference>
<proteinExistence type="predicted"/>
<dbReference type="NCBIfam" id="TIGR00254">
    <property type="entry name" value="GGDEF"/>
    <property type="match status" value="1"/>
</dbReference>